<protein>
    <recommendedName>
        <fullName evidence="8">FAD/NAD(P)-binding domain-containing protein</fullName>
    </recommendedName>
</protein>
<dbReference type="GO" id="GO:0050660">
    <property type="term" value="F:flavin adenine dinucleotide binding"/>
    <property type="evidence" value="ECO:0007669"/>
    <property type="project" value="InterPro"/>
</dbReference>
<dbReference type="STRING" id="1684307.A0A316U4M5"/>
<evidence type="ECO:0000313" key="7">
    <source>
        <dbReference type="Proteomes" id="UP000245942"/>
    </source>
</evidence>
<keyword evidence="5" id="KW-0472">Membrane</keyword>
<evidence type="ECO:0000256" key="1">
    <source>
        <dbReference type="ARBA" id="ARBA00009183"/>
    </source>
</evidence>
<dbReference type="PANTHER" id="PTHR23023">
    <property type="entry name" value="DIMETHYLANILINE MONOOXYGENASE"/>
    <property type="match status" value="1"/>
</dbReference>
<dbReference type="InterPro" id="IPR020946">
    <property type="entry name" value="Flavin_mOase-like"/>
</dbReference>
<keyword evidence="3" id="KW-0274">FAD</keyword>
<dbReference type="AlphaFoldDB" id="A0A316U4M5"/>
<keyword evidence="4" id="KW-0560">Oxidoreductase</keyword>
<dbReference type="Gene3D" id="3.50.50.60">
    <property type="entry name" value="FAD/NAD(P)-binding domain"/>
    <property type="match status" value="3"/>
</dbReference>
<keyword evidence="5" id="KW-0812">Transmembrane</keyword>
<evidence type="ECO:0000256" key="5">
    <source>
        <dbReference type="SAM" id="Phobius"/>
    </source>
</evidence>
<keyword evidence="2" id="KW-0285">Flavoprotein</keyword>
<dbReference type="Proteomes" id="UP000245942">
    <property type="component" value="Unassembled WGS sequence"/>
</dbReference>
<evidence type="ECO:0000313" key="6">
    <source>
        <dbReference type="EMBL" id="PWN20197.1"/>
    </source>
</evidence>
<dbReference type="GO" id="GO:0004499">
    <property type="term" value="F:N,N-dimethylaniline monooxygenase activity"/>
    <property type="evidence" value="ECO:0007669"/>
    <property type="project" value="InterPro"/>
</dbReference>
<keyword evidence="7" id="KW-1185">Reference proteome</keyword>
<dbReference type="InterPro" id="IPR050346">
    <property type="entry name" value="FMO-like"/>
</dbReference>
<dbReference type="OrthoDB" id="74360at2759"/>
<dbReference type="InterPro" id="IPR036188">
    <property type="entry name" value="FAD/NAD-bd_sf"/>
</dbReference>
<evidence type="ECO:0000256" key="2">
    <source>
        <dbReference type="ARBA" id="ARBA00022630"/>
    </source>
</evidence>
<dbReference type="EMBL" id="KZ819328">
    <property type="protein sequence ID" value="PWN20197.1"/>
    <property type="molecule type" value="Genomic_DNA"/>
</dbReference>
<evidence type="ECO:0000256" key="3">
    <source>
        <dbReference type="ARBA" id="ARBA00022827"/>
    </source>
</evidence>
<dbReference type="RefSeq" id="XP_025347357.1">
    <property type="nucleotide sequence ID" value="XM_025493854.1"/>
</dbReference>
<dbReference type="GO" id="GO:0050661">
    <property type="term" value="F:NADP binding"/>
    <property type="evidence" value="ECO:0007669"/>
    <property type="project" value="InterPro"/>
</dbReference>
<dbReference type="GeneID" id="37015588"/>
<dbReference type="SUPFAM" id="SSF51905">
    <property type="entry name" value="FAD/NAD(P)-binding domain"/>
    <property type="match status" value="1"/>
</dbReference>
<reference evidence="6 7" key="1">
    <citation type="journal article" date="2018" name="Mol. Biol. Evol.">
        <title>Broad Genomic Sampling Reveals a Smut Pathogenic Ancestry of the Fungal Clade Ustilaginomycotina.</title>
        <authorList>
            <person name="Kijpornyongpan T."/>
            <person name="Mondo S.J."/>
            <person name="Barry K."/>
            <person name="Sandor L."/>
            <person name="Lee J."/>
            <person name="Lipzen A."/>
            <person name="Pangilinan J."/>
            <person name="LaButti K."/>
            <person name="Hainaut M."/>
            <person name="Henrissat B."/>
            <person name="Grigoriev I.V."/>
            <person name="Spatafora J.W."/>
            <person name="Aime M.C."/>
        </authorList>
    </citation>
    <scope>NUCLEOTIDE SEQUENCE [LARGE SCALE GENOMIC DNA]</scope>
    <source>
        <strain evidence="6 7">MCA 4718</strain>
    </source>
</reference>
<organism evidence="6 7">
    <name type="scientific">Pseudomicrostroma glucosiphilum</name>
    <dbReference type="NCBI Taxonomy" id="1684307"/>
    <lineage>
        <taxon>Eukaryota</taxon>
        <taxon>Fungi</taxon>
        <taxon>Dikarya</taxon>
        <taxon>Basidiomycota</taxon>
        <taxon>Ustilaginomycotina</taxon>
        <taxon>Exobasidiomycetes</taxon>
        <taxon>Microstromatales</taxon>
        <taxon>Microstromatales incertae sedis</taxon>
        <taxon>Pseudomicrostroma</taxon>
    </lineage>
</organism>
<proteinExistence type="inferred from homology"/>
<gene>
    <name evidence="6" type="ORF">BCV69DRAFT_293972</name>
</gene>
<feature type="transmembrane region" description="Helical" evidence="5">
    <location>
        <begin position="626"/>
        <end position="646"/>
    </location>
</feature>
<evidence type="ECO:0000256" key="4">
    <source>
        <dbReference type="ARBA" id="ARBA00023002"/>
    </source>
</evidence>
<dbReference type="Pfam" id="PF00743">
    <property type="entry name" value="FMO-like"/>
    <property type="match status" value="2"/>
</dbReference>
<evidence type="ECO:0008006" key="8">
    <source>
        <dbReference type="Google" id="ProtNLM"/>
    </source>
</evidence>
<comment type="similarity">
    <text evidence="1">Belongs to the FMO family.</text>
</comment>
<keyword evidence="5" id="KW-1133">Transmembrane helix</keyword>
<name>A0A316U4M5_9BASI</name>
<accession>A0A316U4M5</accession>
<sequence>MVQYFAPPRPASHRRAPSSSALRVAVIGGGPSALVAVKTLLDGADRWASDGVAGSSKAASDGGPAFDVAVDLYEQEDRVGGTFRYRSYPTSTLVSSKQLTSYSDFRMPLSHTDHLTLDEYCEYLEAYVHHFKLPTRSRKWRMNTRVVQIRRAKEGEEGNHILTWEDLKTGEKGSEWYDALALCTGLHVEASVPEIPGFPPLIQGDVYSDRLASKRDTAKKVAERVDDDSAPSQDNLSGPQSRILSLHSSQFKDPQIFNDQRVLIMGTGETGMDMGYLAVKNGAKEIVMCTRGGFLSFPAVLSDFVVMGVKFEGKLPIDGLISNLFETAWVHPWVASSRLRWFVSDFGLKRVLWVLTGTQAGCSQWVGELPPERLGRAYVFLNKSAKAMPYLNRGYKKRHWLAESFARYLDPPDYSEDETHIDLAPFPHHLRADGVVEFTRNGRKEDLRMRGRNFKPDVAIYATGYRQSFPFLAEDYPLPNQADVRDLFSSTDPSVAFLGFVRPGVGGIPPIAELQSQLWTLVLAKRIGIPVTPPHYRLLQAPGARITYGVDHSAYSSQLARDMKSDPALLALAREHGLFVLAIYCLGAAFTPFYRLLGPWKSEIAPEVARYELWDTIERRGIGGNLMMGIIPMIFYGWVNAMAWLLEGVWVMVTGRQRAGVASKGMGRLVEVRGARAAEK</sequence>